<dbReference type="EMBL" id="JAAGUZ010000038">
    <property type="protein sequence ID" value="NEW45855.1"/>
    <property type="molecule type" value="Genomic_DNA"/>
</dbReference>
<evidence type="ECO:0000313" key="1">
    <source>
        <dbReference type="EMBL" id="NEW45855.1"/>
    </source>
</evidence>
<comment type="caution">
    <text evidence="1">The sequence shown here is derived from an EMBL/GenBank/DDBJ whole genome shotgun (WGS) entry which is preliminary data.</text>
</comment>
<dbReference type="EMBL" id="JAAGUX010000021">
    <property type="protein sequence ID" value="NEW56771.1"/>
    <property type="molecule type" value="Genomic_DNA"/>
</dbReference>
<accession>A0A6P1D5F0</accession>
<gene>
    <name evidence="1" type="ORF">GV789_15580</name>
    <name evidence="2" type="ORF">GV794_14050</name>
</gene>
<organism evidence="1 3">
    <name type="scientific">Nocardia cyriacigeorgica</name>
    <dbReference type="NCBI Taxonomy" id="135487"/>
    <lineage>
        <taxon>Bacteria</taxon>
        <taxon>Bacillati</taxon>
        <taxon>Actinomycetota</taxon>
        <taxon>Actinomycetes</taxon>
        <taxon>Mycobacteriales</taxon>
        <taxon>Nocardiaceae</taxon>
        <taxon>Nocardia</taxon>
    </lineage>
</organism>
<reference evidence="3 4" key="1">
    <citation type="submission" date="2020-01" db="EMBL/GenBank/DDBJ databases">
        <title>Genetics and antimicrobial susceptibilities of Nocardia species isolated from the soil; a comparison with species isolated from humans.</title>
        <authorList>
            <person name="Carrasco G."/>
            <person name="Monzon S."/>
            <person name="Sansegundo M."/>
            <person name="Garcia E."/>
            <person name="Garrido N."/>
            <person name="Medina M.J."/>
            <person name="Villalon P."/>
            <person name="Ramirez-Arocha A.C."/>
            <person name="Jimenez P."/>
            <person name="Cuesta I."/>
            <person name="Valdezate S."/>
        </authorList>
    </citation>
    <scope>NUCLEOTIDE SEQUENCE [LARGE SCALE GENOMIC DNA]</scope>
    <source>
        <strain evidence="1 3">CNM20110639</strain>
        <strain evidence="2 4">CNM20110649</strain>
    </source>
</reference>
<sequence>MMTLQATFTGDRVCFGDDHLSAADLPAADREVLATEIRDADPTAISPEIRTRAGVTLFVSATQREELDGFCAAHSIPIRRRFDVWAELLEPYLDTEFADDEHRATIARLELAGIPADEVAHIRERVGPVVHAYNVKVWEWVHLGLPDLLEAATTRFVPQHLRAGLGDLTEFRAWTMTVADRPVDRATGDDPTGQTR</sequence>
<protein>
    <submittedName>
        <fullName evidence="1">Uncharacterized protein</fullName>
    </submittedName>
</protein>
<proteinExistence type="predicted"/>
<evidence type="ECO:0000313" key="4">
    <source>
        <dbReference type="Proteomes" id="UP000470876"/>
    </source>
</evidence>
<dbReference type="AlphaFoldDB" id="A0A6P1D5F0"/>
<dbReference type="RefSeq" id="WP_163825999.1">
    <property type="nucleotide sequence ID" value="NZ_JAAGUX010000021.1"/>
</dbReference>
<dbReference type="Proteomes" id="UP000468928">
    <property type="component" value="Unassembled WGS sequence"/>
</dbReference>
<evidence type="ECO:0000313" key="2">
    <source>
        <dbReference type="EMBL" id="NEW56771.1"/>
    </source>
</evidence>
<evidence type="ECO:0000313" key="3">
    <source>
        <dbReference type="Proteomes" id="UP000468928"/>
    </source>
</evidence>
<name>A0A6P1D5F0_9NOCA</name>
<keyword evidence="4" id="KW-1185">Reference proteome</keyword>
<dbReference type="Proteomes" id="UP000470876">
    <property type="component" value="Unassembled WGS sequence"/>
</dbReference>